<proteinExistence type="predicted"/>
<evidence type="ECO:0000313" key="1">
    <source>
        <dbReference type="EMBL" id="SET15349.1"/>
    </source>
</evidence>
<accession>A0A1I0C925</accession>
<dbReference type="AlphaFoldDB" id="A0A1I0C925"/>
<evidence type="ECO:0000313" key="2">
    <source>
        <dbReference type="Proteomes" id="UP000183339"/>
    </source>
</evidence>
<reference evidence="1 2" key="1">
    <citation type="submission" date="2016-10" db="EMBL/GenBank/DDBJ databases">
        <authorList>
            <person name="de Groot N.N."/>
        </authorList>
    </citation>
    <scope>NUCLEOTIDE SEQUENCE [LARGE SCALE GENOMIC DNA]</scope>
    <source>
        <strain evidence="1 2">Nl7</strain>
    </source>
</reference>
<organism evidence="1 2">
    <name type="scientific">Nitrosospira multiformis</name>
    <dbReference type="NCBI Taxonomy" id="1231"/>
    <lineage>
        <taxon>Bacteria</taxon>
        <taxon>Pseudomonadati</taxon>
        <taxon>Pseudomonadota</taxon>
        <taxon>Betaproteobacteria</taxon>
        <taxon>Nitrosomonadales</taxon>
        <taxon>Nitrosomonadaceae</taxon>
        <taxon>Nitrosospira</taxon>
    </lineage>
</organism>
<gene>
    <name evidence="1" type="ORF">SAMN05216412_103315</name>
</gene>
<sequence>MQHSVEVAVRTHYNLMTGPHNDEIIKRNFAQSQRLFLSREARKMGIGRTTEDGSPIFPSVRRLD</sequence>
<dbReference type="EMBL" id="FOHI01000003">
    <property type="protein sequence ID" value="SET15349.1"/>
    <property type="molecule type" value="Genomic_DNA"/>
</dbReference>
<name>A0A1I0C925_9PROT</name>
<dbReference type="Proteomes" id="UP000183339">
    <property type="component" value="Unassembled WGS sequence"/>
</dbReference>
<protein>
    <submittedName>
        <fullName evidence="1">Uncharacterized protein</fullName>
    </submittedName>
</protein>